<dbReference type="EMBL" id="LUGG01000002">
    <property type="protein sequence ID" value="OBZ77734.1"/>
    <property type="molecule type" value="Genomic_DNA"/>
</dbReference>
<evidence type="ECO:0000313" key="4">
    <source>
        <dbReference type="EMBL" id="OBZ77734.1"/>
    </source>
</evidence>
<keyword evidence="1" id="KW-0863">Zinc-finger</keyword>
<sequence>MSESNGFDDDLNPYHTQYDDVLGEAAFSKWLDPNNFLVESTDFFQPSTPDLLMGLSSTSDVPDRHAPNIHIPNDHILIAGIAPVPLAPLTLGLESVPEPSPSPANIFLTSQTTVEAAGIDSGSSLGRRYIVSADYLLASPSPACPSLSLSPSSATTLTSSIPPTPLIVHPTLIDDTIDPSLLSPPDFCDELKVDCDALSDSSYDSDEDAEGEIVEAEAEVEGVVSDGDEDKVSQELAPAVEEPAATPKQQTRRKDATRGTRKAATAGATHETRKAAAKRAQKATARKTAAVTRKNNAAARKASTPPRTQAQQGTAAPTTSRTAASSSSTTLLPVPGRQIPRSTRGVLAFADPSCVASSSSSAPASSSSRKVGQKRKRSSRDHDGDDDDDVPDRDAGDWRRYSGDDGSGSEHEDDGEMDVDNDSDYEQADDEDDEDYGRAHKRQKTAPASHAQKKAPKVKRKGKAQAAKDEQSGPAEQKMGWEPFCLSAGAHYSCKLCRKTFGRKGDVKRHLEQSCKHPDAAPLQNPVPCPQCKNILSRYDALQRANAFRVRCCYTTRTLSRSDPLFPTQ</sequence>
<feature type="compositionally biased region" description="Low complexity" evidence="2">
    <location>
        <begin position="356"/>
        <end position="368"/>
    </location>
</feature>
<proteinExistence type="predicted"/>
<dbReference type="GO" id="GO:0008270">
    <property type="term" value="F:zinc ion binding"/>
    <property type="evidence" value="ECO:0007669"/>
    <property type="project" value="UniProtKB-KW"/>
</dbReference>
<feature type="compositionally biased region" description="Basic and acidic residues" evidence="2">
    <location>
        <begin position="392"/>
        <end position="403"/>
    </location>
</feature>
<dbReference type="PROSITE" id="PS50157">
    <property type="entry name" value="ZINC_FINGER_C2H2_2"/>
    <property type="match status" value="1"/>
</dbReference>
<feature type="domain" description="C2H2-type" evidence="3">
    <location>
        <begin position="492"/>
        <end position="522"/>
    </location>
</feature>
<dbReference type="AlphaFoldDB" id="A0A1C7MS12"/>
<evidence type="ECO:0000259" key="3">
    <source>
        <dbReference type="PROSITE" id="PS50157"/>
    </source>
</evidence>
<feature type="compositionally biased region" description="Acidic residues" evidence="2">
    <location>
        <begin position="411"/>
        <end position="435"/>
    </location>
</feature>
<keyword evidence="1" id="KW-0479">Metal-binding</keyword>
<reference evidence="4 5" key="1">
    <citation type="submission" date="2016-03" db="EMBL/GenBank/DDBJ databases">
        <title>Whole genome sequencing of Grifola frondosa 9006-11.</title>
        <authorList>
            <person name="Min B."/>
            <person name="Park H."/>
            <person name="Kim J.-G."/>
            <person name="Cho H."/>
            <person name="Oh Y.-L."/>
            <person name="Kong W.-S."/>
            <person name="Choi I.-G."/>
        </authorList>
    </citation>
    <scope>NUCLEOTIDE SEQUENCE [LARGE SCALE GENOMIC DNA]</scope>
    <source>
        <strain evidence="4 5">9006-11</strain>
    </source>
</reference>
<dbReference type="Proteomes" id="UP000092993">
    <property type="component" value="Unassembled WGS sequence"/>
</dbReference>
<feature type="region of interest" description="Disordered" evidence="2">
    <location>
        <begin position="218"/>
        <end position="477"/>
    </location>
</feature>
<protein>
    <recommendedName>
        <fullName evidence="3">C2H2-type domain-containing protein</fullName>
    </recommendedName>
</protein>
<accession>A0A1C7MS12</accession>
<comment type="caution">
    <text evidence="4">The sequence shown here is derived from an EMBL/GenBank/DDBJ whole genome shotgun (WGS) entry which is preliminary data.</text>
</comment>
<feature type="compositionally biased region" description="Basic residues" evidence="2">
    <location>
        <begin position="451"/>
        <end position="463"/>
    </location>
</feature>
<dbReference type="InterPro" id="IPR013087">
    <property type="entry name" value="Znf_C2H2_type"/>
</dbReference>
<evidence type="ECO:0000313" key="5">
    <source>
        <dbReference type="Proteomes" id="UP000092993"/>
    </source>
</evidence>
<gene>
    <name evidence="4" type="ORF">A0H81_02198</name>
</gene>
<organism evidence="4 5">
    <name type="scientific">Grifola frondosa</name>
    <name type="common">Maitake</name>
    <name type="synonym">Polyporus frondosus</name>
    <dbReference type="NCBI Taxonomy" id="5627"/>
    <lineage>
        <taxon>Eukaryota</taxon>
        <taxon>Fungi</taxon>
        <taxon>Dikarya</taxon>
        <taxon>Basidiomycota</taxon>
        <taxon>Agaricomycotina</taxon>
        <taxon>Agaricomycetes</taxon>
        <taxon>Polyporales</taxon>
        <taxon>Grifolaceae</taxon>
        <taxon>Grifola</taxon>
    </lineage>
</organism>
<evidence type="ECO:0000256" key="1">
    <source>
        <dbReference type="PROSITE-ProRule" id="PRU00042"/>
    </source>
</evidence>
<dbReference type="OrthoDB" id="8922241at2759"/>
<feature type="compositionally biased region" description="Low complexity" evidence="2">
    <location>
        <begin position="304"/>
        <end position="330"/>
    </location>
</feature>
<evidence type="ECO:0000256" key="2">
    <source>
        <dbReference type="SAM" id="MobiDB-lite"/>
    </source>
</evidence>
<keyword evidence="5" id="KW-1185">Reference proteome</keyword>
<name>A0A1C7MS12_GRIFR</name>
<dbReference type="STRING" id="5627.A0A1C7MS12"/>
<feature type="compositionally biased region" description="Basic residues" evidence="2">
    <location>
        <begin position="275"/>
        <end position="285"/>
    </location>
</feature>
<keyword evidence="1" id="KW-0862">Zinc</keyword>
<dbReference type="Gene3D" id="3.30.160.60">
    <property type="entry name" value="Classic Zinc Finger"/>
    <property type="match status" value="1"/>
</dbReference>